<evidence type="ECO:0000313" key="2">
    <source>
        <dbReference type="Proteomes" id="UP001175000"/>
    </source>
</evidence>
<dbReference type="EMBL" id="JAULSU010000001">
    <property type="protein sequence ID" value="KAK0633637.1"/>
    <property type="molecule type" value="Genomic_DNA"/>
</dbReference>
<dbReference type="Proteomes" id="UP001175000">
    <property type="component" value="Unassembled WGS sequence"/>
</dbReference>
<dbReference type="AlphaFoldDB" id="A0AA40CCQ9"/>
<keyword evidence="2" id="KW-1185">Reference proteome</keyword>
<comment type="caution">
    <text evidence="1">The sequence shown here is derived from an EMBL/GenBank/DDBJ whole genome shotgun (WGS) entry which is preliminary data.</text>
</comment>
<proteinExistence type="predicted"/>
<name>A0AA40CCQ9_9PEZI</name>
<organism evidence="1 2">
    <name type="scientific">Immersiella caudata</name>
    <dbReference type="NCBI Taxonomy" id="314043"/>
    <lineage>
        <taxon>Eukaryota</taxon>
        <taxon>Fungi</taxon>
        <taxon>Dikarya</taxon>
        <taxon>Ascomycota</taxon>
        <taxon>Pezizomycotina</taxon>
        <taxon>Sordariomycetes</taxon>
        <taxon>Sordariomycetidae</taxon>
        <taxon>Sordariales</taxon>
        <taxon>Lasiosphaeriaceae</taxon>
        <taxon>Immersiella</taxon>
    </lineage>
</organism>
<protein>
    <submittedName>
        <fullName evidence="1">Uncharacterized protein</fullName>
    </submittedName>
</protein>
<reference evidence="1" key="1">
    <citation type="submission" date="2023-06" db="EMBL/GenBank/DDBJ databases">
        <title>Genome-scale phylogeny and comparative genomics of the fungal order Sordariales.</title>
        <authorList>
            <consortium name="Lawrence Berkeley National Laboratory"/>
            <person name="Hensen N."/>
            <person name="Bonometti L."/>
            <person name="Westerberg I."/>
            <person name="Brannstrom I.O."/>
            <person name="Guillou S."/>
            <person name="Cros-Aarteil S."/>
            <person name="Calhoun S."/>
            <person name="Haridas S."/>
            <person name="Kuo A."/>
            <person name="Mondo S."/>
            <person name="Pangilinan J."/>
            <person name="Riley R."/>
            <person name="Labutti K."/>
            <person name="Andreopoulos B."/>
            <person name="Lipzen A."/>
            <person name="Chen C."/>
            <person name="Yanf M."/>
            <person name="Daum C."/>
            <person name="Ng V."/>
            <person name="Clum A."/>
            <person name="Steindorff A."/>
            <person name="Ohm R."/>
            <person name="Martin F."/>
            <person name="Silar P."/>
            <person name="Natvig D."/>
            <person name="Lalanne C."/>
            <person name="Gautier V."/>
            <person name="Ament-Velasquez S.L."/>
            <person name="Kruys A."/>
            <person name="Hutchinson M.I."/>
            <person name="Powell A.J."/>
            <person name="Barry K."/>
            <person name="Miller A.N."/>
            <person name="Grigoriev I.V."/>
            <person name="Debuchy R."/>
            <person name="Gladieux P."/>
            <person name="Thoren M.H."/>
            <person name="Johannesson H."/>
        </authorList>
    </citation>
    <scope>NUCLEOTIDE SEQUENCE</scope>
    <source>
        <strain evidence="1">CBS 606.72</strain>
    </source>
</reference>
<gene>
    <name evidence="1" type="ORF">B0T14DRAFT_76378</name>
</gene>
<sequence length="124" mass="13903">MKLVMVDFPVEGTWFWLAVLVSRAARPHQARVRRIPGYAWRSSSIMGIAQQKLSNSRLTATRALGARPRRFVGLSGHSRIDARREALSHPRGLLSCDLCYLWAVTVLCPSSPECILGTKQRCQV</sequence>
<accession>A0AA40CCQ9</accession>
<evidence type="ECO:0000313" key="1">
    <source>
        <dbReference type="EMBL" id="KAK0633637.1"/>
    </source>
</evidence>